<evidence type="ECO:0000313" key="16">
    <source>
        <dbReference type="Proteomes" id="UP000770717"/>
    </source>
</evidence>
<dbReference type="PROSITE" id="PS50157">
    <property type="entry name" value="ZINC_FINGER_C2H2_2"/>
    <property type="match status" value="9"/>
</dbReference>
<dbReference type="AlphaFoldDB" id="A0A8J6FLW1"/>
<dbReference type="PANTHER" id="PTHR24393">
    <property type="entry name" value="ZINC FINGER PROTEIN"/>
    <property type="match status" value="1"/>
</dbReference>
<comment type="function">
    <text evidence="1">May be involved in transcriptional regulation.</text>
</comment>
<reference evidence="15" key="1">
    <citation type="thesis" date="2020" institute="ProQuest LLC" country="789 East Eisenhower Parkway, Ann Arbor, MI, USA">
        <title>Comparative Genomics and Chromosome Evolution.</title>
        <authorList>
            <person name="Mudd A.B."/>
        </authorList>
    </citation>
    <scope>NUCLEOTIDE SEQUENCE</scope>
    <source>
        <strain evidence="15">HN-11 Male</strain>
        <tissue evidence="15">Kidney and liver</tissue>
    </source>
</reference>
<name>A0A8J6FLW1_ELECQ</name>
<feature type="domain" description="C2H2-type" evidence="14">
    <location>
        <begin position="488"/>
        <end position="515"/>
    </location>
</feature>
<keyword evidence="11" id="KW-0539">Nucleus</keyword>
<evidence type="ECO:0000256" key="9">
    <source>
        <dbReference type="ARBA" id="ARBA00023125"/>
    </source>
</evidence>
<keyword evidence="10" id="KW-0804">Transcription</keyword>
<feature type="domain" description="C2H2-type" evidence="14">
    <location>
        <begin position="544"/>
        <end position="571"/>
    </location>
</feature>
<comment type="subcellular location">
    <subcellularLocation>
        <location evidence="2">Nucleus</location>
    </subcellularLocation>
</comment>
<dbReference type="Pfam" id="PF00096">
    <property type="entry name" value="zf-C2H2"/>
    <property type="match status" value="9"/>
</dbReference>
<feature type="domain" description="C2H2-type" evidence="14">
    <location>
        <begin position="272"/>
        <end position="299"/>
    </location>
</feature>
<evidence type="ECO:0000256" key="11">
    <source>
        <dbReference type="ARBA" id="ARBA00023242"/>
    </source>
</evidence>
<dbReference type="FunFam" id="3.30.160.60:FF:000710">
    <property type="entry name" value="Zinc finger protein 768"/>
    <property type="match status" value="1"/>
</dbReference>
<sequence length="573" mass="65259">MAESILNITLEIIYLLTGEDYTVVRKASGEPRCTSGRRSRPRSPIKIQPPRSLTLEGDPEQKILDLTRKIIGLITGKVPAGQYLEEPKDLYRDEEENHEPLSPLDGFGDRRKQQRSSSLLSSDYTEEEQSDPQDTGADSLQIKVEVVEMEDDNLYSHSDVQCKDEEKHVAITKSNARIRNSSSSDWESKDNNSDNFPEEDCSFQNRHPGLQDVHINNELSNDEESTPDKPTFSPYGVVHTGEIYTCSECGKCFRQLDELLVHERAHVEGKTYPCYICGKSFKKKSNLIQHERIHTGEKPFLCSDCGKNFTRKADLIKHQRIHTGEKPFPCIECGKCFTQISALIRHRRFHSADGHIIVRNTSEDQPILSPDCKIEDKPVSETLPGENSSFANVPPVLQYADINSDLSYPKDGSPDQSDFAVCSAAPKSDKIFPCLECDKLFTQYAKLLIHQRSHTGEKPFSCCYCGKRFTEKSNLIQHERIHSGEKRFMCSECGKGFTRKADLIKHLRTHTGEKPFHCLECGKCFTQNSALLRHKRFHTGEKPFECLECGKRFTHRPALNKHQKIHNREMSEP</sequence>
<protein>
    <recommendedName>
        <fullName evidence="14">C2H2-type domain-containing protein</fullName>
    </recommendedName>
</protein>
<dbReference type="FunFam" id="3.30.160.60:FF:000862">
    <property type="entry name" value="zinc finger protein 697"/>
    <property type="match status" value="1"/>
</dbReference>
<comment type="caution">
    <text evidence="15">The sequence shown here is derived from an EMBL/GenBank/DDBJ whole genome shotgun (WGS) entry which is preliminary data.</text>
</comment>
<dbReference type="FunFam" id="3.30.160.60:FF:000966">
    <property type="entry name" value="ZFP90 zinc finger protein"/>
    <property type="match status" value="1"/>
</dbReference>
<feature type="region of interest" description="Disordered" evidence="13">
    <location>
        <begin position="93"/>
        <end position="138"/>
    </location>
</feature>
<keyword evidence="5" id="KW-0677">Repeat</keyword>
<feature type="domain" description="C2H2-type" evidence="14">
    <location>
        <begin position="516"/>
        <end position="543"/>
    </location>
</feature>
<organism evidence="15 16">
    <name type="scientific">Eleutherodactylus coqui</name>
    <name type="common">Puerto Rican coqui</name>
    <dbReference type="NCBI Taxonomy" id="57060"/>
    <lineage>
        <taxon>Eukaryota</taxon>
        <taxon>Metazoa</taxon>
        <taxon>Chordata</taxon>
        <taxon>Craniata</taxon>
        <taxon>Vertebrata</taxon>
        <taxon>Euteleostomi</taxon>
        <taxon>Amphibia</taxon>
        <taxon>Batrachia</taxon>
        <taxon>Anura</taxon>
        <taxon>Neobatrachia</taxon>
        <taxon>Hyloidea</taxon>
        <taxon>Eleutherodactylidae</taxon>
        <taxon>Eleutherodactylinae</taxon>
        <taxon>Eleutherodactylus</taxon>
        <taxon>Eleutherodactylus</taxon>
    </lineage>
</organism>
<evidence type="ECO:0000256" key="2">
    <source>
        <dbReference type="ARBA" id="ARBA00004123"/>
    </source>
</evidence>
<keyword evidence="16" id="KW-1185">Reference proteome</keyword>
<dbReference type="Proteomes" id="UP000770717">
    <property type="component" value="Unassembled WGS sequence"/>
</dbReference>
<evidence type="ECO:0000256" key="7">
    <source>
        <dbReference type="ARBA" id="ARBA00022833"/>
    </source>
</evidence>
<evidence type="ECO:0000256" key="12">
    <source>
        <dbReference type="PROSITE-ProRule" id="PRU00042"/>
    </source>
</evidence>
<dbReference type="PANTHER" id="PTHR24393:SF158">
    <property type="entry name" value="C2H2-TYPE DOMAIN-CONTAINING PROTEIN"/>
    <property type="match status" value="1"/>
</dbReference>
<dbReference type="PROSITE" id="PS00028">
    <property type="entry name" value="ZINC_FINGER_C2H2_1"/>
    <property type="match status" value="9"/>
</dbReference>
<evidence type="ECO:0000256" key="4">
    <source>
        <dbReference type="ARBA" id="ARBA00022723"/>
    </source>
</evidence>
<dbReference type="EMBL" id="WNTK01000002">
    <property type="protein sequence ID" value="KAG9489059.1"/>
    <property type="molecule type" value="Genomic_DNA"/>
</dbReference>
<dbReference type="GO" id="GO:0001228">
    <property type="term" value="F:DNA-binding transcription activator activity, RNA polymerase II-specific"/>
    <property type="evidence" value="ECO:0007669"/>
    <property type="project" value="TreeGrafter"/>
</dbReference>
<dbReference type="FunFam" id="3.30.160.60:FF:000012">
    <property type="entry name" value="RB-associated KRAB zinc finger protein-like"/>
    <property type="match status" value="1"/>
</dbReference>
<dbReference type="FunFam" id="3.30.160.60:FF:002343">
    <property type="entry name" value="Zinc finger protein 33A"/>
    <property type="match status" value="1"/>
</dbReference>
<dbReference type="FunFam" id="3.30.160.60:FF:000060">
    <property type="entry name" value="zinc finger protein 436"/>
    <property type="match status" value="1"/>
</dbReference>
<dbReference type="GO" id="GO:0008270">
    <property type="term" value="F:zinc ion binding"/>
    <property type="evidence" value="ECO:0007669"/>
    <property type="project" value="UniProtKB-KW"/>
</dbReference>
<dbReference type="GO" id="GO:0000978">
    <property type="term" value="F:RNA polymerase II cis-regulatory region sequence-specific DNA binding"/>
    <property type="evidence" value="ECO:0007669"/>
    <property type="project" value="TreeGrafter"/>
</dbReference>
<accession>A0A8J6FLW1</accession>
<evidence type="ECO:0000256" key="13">
    <source>
        <dbReference type="SAM" id="MobiDB-lite"/>
    </source>
</evidence>
<dbReference type="FunFam" id="3.30.160.60:FF:000666">
    <property type="entry name" value="RB-associated KRAB zinc finger protein-like"/>
    <property type="match status" value="1"/>
</dbReference>
<keyword evidence="4" id="KW-0479">Metal-binding</keyword>
<dbReference type="FunFam" id="3.30.160.60:FF:003288">
    <property type="entry name" value="Uncharacterized protein"/>
    <property type="match status" value="1"/>
</dbReference>
<dbReference type="GO" id="GO:0005654">
    <property type="term" value="C:nucleoplasm"/>
    <property type="evidence" value="ECO:0007669"/>
    <property type="project" value="UniProtKB-ARBA"/>
</dbReference>
<evidence type="ECO:0000259" key="14">
    <source>
        <dbReference type="PROSITE" id="PS50157"/>
    </source>
</evidence>
<dbReference type="SUPFAM" id="SSF57667">
    <property type="entry name" value="beta-beta-alpha zinc fingers"/>
    <property type="match status" value="5"/>
</dbReference>
<keyword evidence="8" id="KW-0805">Transcription regulation</keyword>
<evidence type="ECO:0000313" key="15">
    <source>
        <dbReference type="EMBL" id="KAG9489059.1"/>
    </source>
</evidence>
<feature type="region of interest" description="Disordered" evidence="13">
    <location>
        <begin position="28"/>
        <end position="59"/>
    </location>
</feature>
<dbReference type="SMART" id="SM00355">
    <property type="entry name" value="ZnF_C2H2"/>
    <property type="match status" value="9"/>
</dbReference>
<dbReference type="FunFam" id="3.30.160.60:FF:001498">
    <property type="entry name" value="Zinc finger protein 404"/>
    <property type="match status" value="1"/>
</dbReference>
<dbReference type="InterPro" id="IPR013087">
    <property type="entry name" value="Znf_C2H2_type"/>
</dbReference>
<feature type="compositionally biased region" description="Polar residues" evidence="13">
    <location>
        <begin position="173"/>
        <end position="185"/>
    </location>
</feature>
<feature type="domain" description="C2H2-type" evidence="14">
    <location>
        <begin position="460"/>
        <end position="487"/>
    </location>
</feature>
<gene>
    <name evidence="15" type="ORF">GDO78_005198</name>
</gene>
<feature type="domain" description="C2H2-type" evidence="14">
    <location>
        <begin position="244"/>
        <end position="271"/>
    </location>
</feature>
<evidence type="ECO:0000256" key="10">
    <source>
        <dbReference type="ARBA" id="ARBA00023163"/>
    </source>
</evidence>
<evidence type="ECO:0000256" key="8">
    <source>
        <dbReference type="ARBA" id="ARBA00023015"/>
    </source>
</evidence>
<proteinExistence type="inferred from homology"/>
<evidence type="ECO:0000256" key="3">
    <source>
        <dbReference type="ARBA" id="ARBA00006991"/>
    </source>
</evidence>
<evidence type="ECO:0000256" key="1">
    <source>
        <dbReference type="ARBA" id="ARBA00003767"/>
    </source>
</evidence>
<keyword evidence="7" id="KW-0862">Zinc</keyword>
<evidence type="ECO:0000256" key="6">
    <source>
        <dbReference type="ARBA" id="ARBA00022771"/>
    </source>
</evidence>
<feature type="domain" description="C2H2-type" evidence="14">
    <location>
        <begin position="300"/>
        <end position="327"/>
    </location>
</feature>
<comment type="similarity">
    <text evidence="3">Belongs to the krueppel C2H2-type zinc-finger protein family.</text>
</comment>
<evidence type="ECO:0000256" key="5">
    <source>
        <dbReference type="ARBA" id="ARBA00022737"/>
    </source>
</evidence>
<keyword evidence="9" id="KW-0238">DNA-binding</keyword>
<dbReference type="InterPro" id="IPR036236">
    <property type="entry name" value="Znf_C2H2_sf"/>
</dbReference>
<dbReference type="Gene3D" id="3.30.160.60">
    <property type="entry name" value="Classic Zinc Finger"/>
    <property type="match status" value="9"/>
</dbReference>
<dbReference type="OrthoDB" id="9899239at2759"/>
<feature type="region of interest" description="Disordered" evidence="13">
    <location>
        <begin position="173"/>
        <end position="208"/>
    </location>
</feature>
<feature type="domain" description="C2H2-type" evidence="14">
    <location>
        <begin position="328"/>
        <end position="355"/>
    </location>
</feature>
<feature type="domain" description="C2H2-type" evidence="14">
    <location>
        <begin position="432"/>
        <end position="459"/>
    </location>
</feature>
<keyword evidence="6 12" id="KW-0863">Zinc-finger</keyword>